<dbReference type="Gene3D" id="3.40.50.300">
    <property type="entry name" value="P-loop containing nucleotide triphosphate hydrolases"/>
    <property type="match status" value="1"/>
</dbReference>
<keyword evidence="2" id="KW-1185">Reference proteome</keyword>
<accession>A0A9X3S2M7</accession>
<name>A0A9X3S2M7_9ACTN</name>
<dbReference type="RefSeq" id="WP_270040513.1">
    <property type="nucleotide sequence ID" value="NZ_JAPDOD010000011.1"/>
</dbReference>
<dbReference type="InterPro" id="IPR027417">
    <property type="entry name" value="P-loop_NTPase"/>
</dbReference>
<sequence length="967" mass="105138">MSSESGPELTSWTDNAVADVLAEARDRRQRRGRVPGPSPERIAFRKAAAVLAWFNPEELRPFDGPGQPPDALRLLVDDSVVAPGRRSAPVWALRDETRREALAQLGSRKALIAALATNDAPAHEPLQQMLEEYISGPSRSPAELTTGELSCALQAAGWLEGVLEDVPSPAGIRHALDERRLFAPFHALAGEHFAGRTAELTTLREYVGVRPPTRTRDAFARTVRRWLGSPRRAALCVWGPGGIGKSTLIARFILEHAGGEQDPIPFVYLDFANSGIKADDWRTWAMTAVRQLRIEPAPDDDSPAGRSPLFEDAAAELEALISAASMVPTIPPQPEFAPRLARLAQLVAGDPSDQKDATPFLLVFDSFEEVQYQGDATLLALTTFLTRLQNAHPRLRVVIVSRAPADMRVGGKSPESLEVEELDRESALEYLRKRGVDDPKLAADLVRRFGGNPLSLRLAIGALTEAGELSDIKTRRWGGLLPVRDAVVQSQLYYRILGHVKDEGVRALITPAIVLRRVTPELVADVLMPAADMQADKKTAHKLFERLGREVSIVSEARDGSLVIRPYMRHAVLHLLADDRPEEVRAVDEAAVASYARHPQSDVAARAEEIYHRLRLGQDTAELDARWVDGAQDYLRDTLDEFGAGERAYLAAKLGISLDADTLREASQLVWERHTASAVRDLLAAGAPARALERLRERPARVAGSELDVLEAWTLWQVGRLDEAQAIVDRALDEVGGRGRRADGLLLLELGATVAERRGDPELAEEYLERALQEASPERDASVRLRLELQRLRALRSSGAEGGQLAEADAELAADFANAPDTELAVAERLVCNVAAEVGDGRPALLSRALAIAPITSLSDERREELAAALGTTHELSAELLAGGGAGTLLDLWATTLNVPAAPDDDVAAWSHVLERSEQTLRLGDVLRHALAVAPHHDLLSMSIAGAFGDEAQPLELDAADLPEARA</sequence>
<gene>
    <name evidence="1" type="ORF">OM076_13620</name>
</gene>
<evidence type="ECO:0000313" key="1">
    <source>
        <dbReference type="EMBL" id="MDA0161311.1"/>
    </source>
</evidence>
<dbReference type="Proteomes" id="UP001149140">
    <property type="component" value="Unassembled WGS sequence"/>
</dbReference>
<dbReference type="AlphaFoldDB" id="A0A9X3S2M7"/>
<dbReference type="EMBL" id="JAPDOD010000011">
    <property type="protein sequence ID" value="MDA0161311.1"/>
    <property type="molecule type" value="Genomic_DNA"/>
</dbReference>
<organism evidence="1 2">
    <name type="scientific">Solirubrobacter ginsenosidimutans</name>
    <dbReference type="NCBI Taxonomy" id="490573"/>
    <lineage>
        <taxon>Bacteria</taxon>
        <taxon>Bacillati</taxon>
        <taxon>Actinomycetota</taxon>
        <taxon>Thermoleophilia</taxon>
        <taxon>Solirubrobacterales</taxon>
        <taxon>Solirubrobacteraceae</taxon>
        <taxon>Solirubrobacter</taxon>
    </lineage>
</organism>
<comment type="caution">
    <text evidence="1">The sequence shown here is derived from an EMBL/GenBank/DDBJ whole genome shotgun (WGS) entry which is preliminary data.</text>
</comment>
<proteinExistence type="predicted"/>
<dbReference type="SUPFAM" id="SSF52540">
    <property type="entry name" value="P-loop containing nucleoside triphosphate hydrolases"/>
    <property type="match status" value="1"/>
</dbReference>
<reference evidence="1" key="1">
    <citation type="submission" date="2022-10" db="EMBL/GenBank/DDBJ databases">
        <title>The WGS of Solirubrobacter ginsenosidimutans DSM 21036.</title>
        <authorList>
            <person name="Jiang Z."/>
        </authorList>
    </citation>
    <scope>NUCLEOTIDE SEQUENCE</scope>
    <source>
        <strain evidence="1">DSM 21036</strain>
    </source>
</reference>
<evidence type="ECO:0000313" key="2">
    <source>
        <dbReference type="Proteomes" id="UP001149140"/>
    </source>
</evidence>
<protein>
    <submittedName>
        <fullName evidence="1">Uncharacterized protein</fullName>
    </submittedName>
</protein>